<evidence type="ECO:0000256" key="9">
    <source>
        <dbReference type="ARBA" id="ARBA00022842"/>
    </source>
</evidence>
<keyword evidence="12" id="KW-1185">Reference proteome</keyword>
<evidence type="ECO:0000256" key="3">
    <source>
        <dbReference type="ARBA" id="ARBA00019010"/>
    </source>
</evidence>
<dbReference type="PANTHER" id="PTHR33540">
    <property type="entry name" value="TRNA THREONYLCARBAMOYLADENOSINE BIOSYNTHESIS PROTEIN TSAE"/>
    <property type="match status" value="1"/>
</dbReference>
<keyword evidence="4" id="KW-0963">Cytoplasm</keyword>
<dbReference type="GO" id="GO:0005524">
    <property type="term" value="F:ATP binding"/>
    <property type="evidence" value="ECO:0007669"/>
    <property type="project" value="UniProtKB-KW"/>
</dbReference>
<dbReference type="NCBIfam" id="TIGR00150">
    <property type="entry name" value="T6A_YjeE"/>
    <property type="match status" value="1"/>
</dbReference>
<dbReference type="Proteomes" id="UP000199534">
    <property type="component" value="Unassembled WGS sequence"/>
</dbReference>
<protein>
    <recommendedName>
        <fullName evidence="3">tRNA threonylcarbamoyladenosine biosynthesis protein TsaE</fullName>
    </recommendedName>
    <alternativeName>
        <fullName evidence="10">t(6)A37 threonylcarbamoyladenosine biosynthesis protein TsaE</fullName>
    </alternativeName>
</protein>
<dbReference type="SUPFAM" id="SSF52540">
    <property type="entry name" value="P-loop containing nucleoside triphosphate hydrolases"/>
    <property type="match status" value="1"/>
</dbReference>
<dbReference type="EMBL" id="FOYQ01000002">
    <property type="protein sequence ID" value="SFR46510.1"/>
    <property type="molecule type" value="Genomic_DNA"/>
</dbReference>
<dbReference type="InterPro" id="IPR027417">
    <property type="entry name" value="P-loop_NTPase"/>
</dbReference>
<evidence type="ECO:0000256" key="8">
    <source>
        <dbReference type="ARBA" id="ARBA00022840"/>
    </source>
</evidence>
<dbReference type="AlphaFoldDB" id="A0A1I6GWF2"/>
<keyword evidence="7" id="KW-0547">Nucleotide-binding</keyword>
<comment type="similarity">
    <text evidence="2">Belongs to the TsaE family.</text>
</comment>
<evidence type="ECO:0000313" key="11">
    <source>
        <dbReference type="EMBL" id="SFR46510.1"/>
    </source>
</evidence>
<evidence type="ECO:0000313" key="12">
    <source>
        <dbReference type="Proteomes" id="UP000199534"/>
    </source>
</evidence>
<proteinExistence type="inferred from homology"/>
<evidence type="ECO:0000256" key="6">
    <source>
        <dbReference type="ARBA" id="ARBA00022723"/>
    </source>
</evidence>
<dbReference type="GO" id="GO:0005737">
    <property type="term" value="C:cytoplasm"/>
    <property type="evidence" value="ECO:0007669"/>
    <property type="project" value="UniProtKB-SubCell"/>
</dbReference>
<dbReference type="OrthoDB" id="9815896at2"/>
<keyword evidence="6" id="KW-0479">Metal-binding</keyword>
<dbReference type="Gene3D" id="3.40.50.300">
    <property type="entry name" value="P-loop containing nucleotide triphosphate hydrolases"/>
    <property type="match status" value="1"/>
</dbReference>
<dbReference type="Pfam" id="PF02367">
    <property type="entry name" value="TsaE"/>
    <property type="match status" value="1"/>
</dbReference>
<dbReference type="GO" id="GO:0002949">
    <property type="term" value="P:tRNA threonylcarbamoyladenosine modification"/>
    <property type="evidence" value="ECO:0007669"/>
    <property type="project" value="InterPro"/>
</dbReference>
<dbReference type="GO" id="GO:0046872">
    <property type="term" value="F:metal ion binding"/>
    <property type="evidence" value="ECO:0007669"/>
    <property type="project" value="UniProtKB-KW"/>
</dbReference>
<evidence type="ECO:0000256" key="5">
    <source>
        <dbReference type="ARBA" id="ARBA00022694"/>
    </source>
</evidence>
<gene>
    <name evidence="11" type="ORF">SAMN04490243_1817</name>
</gene>
<evidence type="ECO:0000256" key="1">
    <source>
        <dbReference type="ARBA" id="ARBA00004496"/>
    </source>
</evidence>
<keyword evidence="9" id="KW-0460">Magnesium</keyword>
<keyword evidence="8" id="KW-0067">ATP-binding</keyword>
<evidence type="ECO:0000256" key="4">
    <source>
        <dbReference type="ARBA" id="ARBA00022490"/>
    </source>
</evidence>
<name>A0A1I6GWF2_9FLAO</name>
<evidence type="ECO:0000256" key="2">
    <source>
        <dbReference type="ARBA" id="ARBA00007599"/>
    </source>
</evidence>
<keyword evidence="5" id="KW-0819">tRNA processing</keyword>
<dbReference type="InterPro" id="IPR003442">
    <property type="entry name" value="T6A_TsaE"/>
</dbReference>
<dbReference type="PANTHER" id="PTHR33540:SF2">
    <property type="entry name" value="TRNA THREONYLCARBAMOYLADENOSINE BIOSYNTHESIS PROTEIN TSAE"/>
    <property type="match status" value="1"/>
</dbReference>
<organism evidence="11 12">
    <name type="scientific">Robiginitalea myxolifaciens</name>
    <dbReference type="NCBI Taxonomy" id="400055"/>
    <lineage>
        <taxon>Bacteria</taxon>
        <taxon>Pseudomonadati</taxon>
        <taxon>Bacteroidota</taxon>
        <taxon>Flavobacteriia</taxon>
        <taxon>Flavobacteriales</taxon>
        <taxon>Flavobacteriaceae</taxon>
        <taxon>Robiginitalea</taxon>
    </lineage>
</organism>
<comment type="subcellular location">
    <subcellularLocation>
        <location evidence="1">Cytoplasm</location>
    </subcellularLocation>
</comment>
<reference evidence="11 12" key="1">
    <citation type="submission" date="2016-10" db="EMBL/GenBank/DDBJ databases">
        <authorList>
            <person name="de Groot N.N."/>
        </authorList>
    </citation>
    <scope>NUCLEOTIDE SEQUENCE [LARGE SCALE GENOMIC DNA]</scope>
    <source>
        <strain evidence="11 12">DSM 21019</strain>
    </source>
</reference>
<accession>A0A1I6GWF2</accession>
<evidence type="ECO:0000256" key="7">
    <source>
        <dbReference type="ARBA" id="ARBA00022741"/>
    </source>
</evidence>
<evidence type="ECO:0000256" key="10">
    <source>
        <dbReference type="ARBA" id="ARBA00032441"/>
    </source>
</evidence>
<sequence>MIIYYKLEEIEDIAKIILSFGANNICLQGQMGSGKTTLIRSIMDHLNTVDNVSSPTYGLLNQYQNSTGEVIGYHFDLFRVESQEELKGLDIETYLESPVLTFIEWPELIEGKSLENTLHINFSTIDNNKRGLEITRLS</sequence>
<dbReference type="RefSeq" id="WP_092982289.1">
    <property type="nucleotide sequence ID" value="NZ_FOYQ01000002.1"/>
</dbReference>
<dbReference type="STRING" id="400055.SAMN04490243_1817"/>